<dbReference type="InterPro" id="IPR020550">
    <property type="entry name" value="Inositol_monophosphatase_CS"/>
</dbReference>
<evidence type="ECO:0000313" key="1">
    <source>
        <dbReference type="EMBL" id="SPF48228.1"/>
    </source>
</evidence>
<protein>
    <recommendedName>
        <fullName evidence="3">Inositol-phosphate phosphatase</fullName>
    </recommendedName>
</protein>
<dbReference type="PROSITE" id="PS00630">
    <property type="entry name" value="IMP_2"/>
    <property type="match status" value="1"/>
</dbReference>
<dbReference type="AlphaFoldDB" id="A0A2U3L8M7"/>
<evidence type="ECO:0000313" key="2">
    <source>
        <dbReference type="Proteomes" id="UP000238701"/>
    </source>
</evidence>
<name>A0A2U3L8M7_9BACT</name>
<dbReference type="Proteomes" id="UP000238701">
    <property type="component" value="Unassembled WGS sequence"/>
</dbReference>
<proteinExistence type="predicted"/>
<organism evidence="1 2">
    <name type="scientific">Candidatus Sulfotelmatobacter kueseliae</name>
    <dbReference type="NCBI Taxonomy" id="2042962"/>
    <lineage>
        <taxon>Bacteria</taxon>
        <taxon>Pseudomonadati</taxon>
        <taxon>Acidobacteriota</taxon>
        <taxon>Terriglobia</taxon>
        <taxon>Terriglobales</taxon>
        <taxon>Candidatus Korobacteraceae</taxon>
        <taxon>Candidatus Sulfotelmatobacter</taxon>
    </lineage>
</organism>
<dbReference type="SUPFAM" id="SSF56655">
    <property type="entry name" value="Carbohydrate phosphatase"/>
    <property type="match status" value="1"/>
</dbReference>
<dbReference type="GO" id="GO:0046854">
    <property type="term" value="P:phosphatidylinositol phosphate biosynthetic process"/>
    <property type="evidence" value="ECO:0007669"/>
    <property type="project" value="InterPro"/>
</dbReference>
<accession>A0A2U3L8M7</accession>
<dbReference type="Pfam" id="PF00459">
    <property type="entry name" value="Inositol_P"/>
    <property type="match status" value="1"/>
</dbReference>
<sequence>MVSAGLADVTFTLVPKHEWDVAAGSALVLSAGGFVCRPDASDLRCNQKNPLLPGLLAGGPLLGEELLAAVHQAVLTKRTQ</sequence>
<dbReference type="EMBL" id="OMOD01000180">
    <property type="protein sequence ID" value="SPF48228.1"/>
    <property type="molecule type" value="Genomic_DNA"/>
</dbReference>
<reference evidence="2" key="1">
    <citation type="submission" date="2018-02" db="EMBL/GenBank/DDBJ databases">
        <authorList>
            <person name="Hausmann B."/>
        </authorList>
    </citation>
    <scope>NUCLEOTIDE SEQUENCE [LARGE SCALE GENOMIC DNA]</scope>
    <source>
        <strain evidence="2">Peat soil MAG SbA1</strain>
    </source>
</reference>
<dbReference type="InterPro" id="IPR000760">
    <property type="entry name" value="Inositol_monophosphatase-like"/>
</dbReference>
<dbReference type="Gene3D" id="3.40.190.80">
    <property type="match status" value="1"/>
</dbReference>
<evidence type="ECO:0008006" key="3">
    <source>
        <dbReference type="Google" id="ProtNLM"/>
    </source>
</evidence>
<gene>
    <name evidence="1" type="ORF">SBA1_820030</name>
</gene>